<dbReference type="GeneID" id="54418726"/>
<organism evidence="1">
    <name type="scientific">Eremomyces bilateralis CBS 781.70</name>
    <dbReference type="NCBI Taxonomy" id="1392243"/>
    <lineage>
        <taxon>Eukaryota</taxon>
        <taxon>Fungi</taxon>
        <taxon>Dikarya</taxon>
        <taxon>Ascomycota</taxon>
        <taxon>Pezizomycotina</taxon>
        <taxon>Dothideomycetes</taxon>
        <taxon>Dothideomycetes incertae sedis</taxon>
        <taxon>Eremomycetales</taxon>
        <taxon>Eremomycetaceae</taxon>
        <taxon>Eremomyces</taxon>
    </lineage>
</organism>
<accession>A0A6G1G0L1</accession>
<sequence>MAVQCQHDDIKVLTKFKSSVRLIFSTSRFFLLVSCTTDLIRSIIVGTINPSSRAGNFPNLNRQIKIVPGEPGLGSLMNKEAKREGCSQASWWSGRDQVFRLIELRDPTIPNVAVTTDKSGDCGVNRAVRRKSAK</sequence>
<dbReference type="EMBL" id="ML975161">
    <property type="protein sequence ID" value="KAF1811460.1"/>
    <property type="molecule type" value="Genomic_DNA"/>
</dbReference>
<proteinExistence type="predicted"/>
<reference evidence="1 3" key="1">
    <citation type="submission" date="2020-01" db="EMBL/GenBank/DDBJ databases">
        <authorList>
            <consortium name="DOE Joint Genome Institute"/>
            <person name="Haridas S."/>
            <person name="Albert R."/>
            <person name="Binder M."/>
            <person name="Bloem J."/>
            <person name="Labutti K."/>
            <person name="Salamov A."/>
            <person name="Andreopoulos B."/>
            <person name="Baker S.E."/>
            <person name="Barry K."/>
            <person name="Bills G."/>
            <person name="Bluhm B.H."/>
            <person name="Cannon C."/>
            <person name="Castanera R."/>
            <person name="Culley D.E."/>
            <person name="Daum C."/>
            <person name="Ezra D."/>
            <person name="Gonzalez J.B."/>
            <person name="Henrissat B."/>
            <person name="Kuo A."/>
            <person name="Liang C."/>
            <person name="Lipzen A."/>
            <person name="Lutzoni F."/>
            <person name="Magnuson J."/>
            <person name="Mondo S."/>
            <person name="Nolan M."/>
            <person name="Ohm R."/>
            <person name="Pangilinan J."/>
            <person name="Park H.-J."/>
            <person name="Ramirez L."/>
            <person name="Alfaro M."/>
            <person name="Sun H."/>
            <person name="Tritt A."/>
            <person name="Yoshinaga Y."/>
            <person name="Zwiers L.-H."/>
            <person name="Turgeon B.G."/>
            <person name="Goodwin S.B."/>
            <person name="Spatafora J.W."/>
            <person name="Crous P.W."/>
            <person name="Grigoriev I.V."/>
        </authorList>
    </citation>
    <scope>NUCLEOTIDE SEQUENCE</scope>
    <source>
        <strain evidence="1 3">CBS 781.70</strain>
    </source>
</reference>
<dbReference type="Proteomes" id="UP000504638">
    <property type="component" value="Unplaced"/>
</dbReference>
<keyword evidence="2" id="KW-1185">Reference proteome</keyword>
<evidence type="ECO:0000313" key="3">
    <source>
        <dbReference type="RefSeq" id="XP_033533091.1"/>
    </source>
</evidence>
<reference evidence="3" key="3">
    <citation type="submission" date="2025-04" db="UniProtKB">
        <authorList>
            <consortium name="RefSeq"/>
        </authorList>
    </citation>
    <scope>IDENTIFICATION</scope>
    <source>
        <strain evidence="3">CBS 781.70</strain>
    </source>
</reference>
<protein>
    <submittedName>
        <fullName evidence="1 3">Uncharacterized protein</fullName>
    </submittedName>
</protein>
<reference evidence="3" key="2">
    <citation type="submission" date="2020-04" db="EMBL/GenBank/DDBJ databases">
        <authorList>
            <consortium name="NCBI Genome Project"/>
        </authorList>
    </citation>
    <scope>NUCLEOTIDE SEQUENCE</scope>
    <source>
        <strain evidence="3">CBS 781.70</strain>
    </source>
</reference>
<name>A0A6G1G0L1_9PEZI</name>
<dbReference type="AlphaFoldDB" id="A0A6G1G0L1"/>
<evidence type="ECO:0000313" key="2">
    <source>
        <dbReference type="Proteomes" id="UP000504638"/>
    </source>
</evidence>
<evidence type="ECO:0000313" key="1">
    <source>
        <dbReference type="EMBL" id="KAF1811460.1"/>
    </source>
</evidence>
<dbReference type="RefSeq" id="XP_033533091.1">
    <property type="nucleotide sequence ID" value="XM_033678156.1"/>
</dbReference>
<gene>
    <name evidence="1 3" type="ORF">P152DRAFT_450177</name>
</gene>